<feature type="region of interest" description="Disordered" evidence="2">
    <location>
        <begin position="1"/>
        <end position="51"/>
    </location>
</feature>
<feature type="region of interest" description="Disordered" evidence="2">
    <location>
        <begin position="78"/>
        <end position="130"/>
    </location>
</feature>
<dbReference type="GO" id="GO:0045296">
    <property type="term" value="F:cadherin binding"/>
    <property type="evidence" value="ECO:0007669"/>
    <property type="project" value="InterPro"/>
</dbReference>
<dbReference type="GO" id="GO:0007155">
    <property type="term" value="P:cell adhesion"/>
    <property type="evidence" value="ECO:0007669"/>
    <property type="project" value="InterPro"/>
</dbReference>
<dbReference type="PANTHER" id="PTHR45976">
    <property type="entry name" value="ARMADILLO SEGMENT POLARITY PROTEIN"/>
    <property type="match status" value="1"/>
</dbReference>
<name>A0AAD4N783_9BILA</name>
<reference evidence="3" key="1">
    <citation type="submission" date="2022-01" db="EMBL/GenBank/DDBJ databases">
        <title>Genome Sequence Resource for Two Populations of Ditylenchus destructor, the Migratory Endoparasitic Phytonematode.</title>
        <authorList>
            <person name="Zhang H."/>
            <person name="Lin R."/>
            <person name="Xie B."/>
        </authorList>
    </citation>
    <scope>NUCLEOTIDE SEQUENCE</scope>
    <source>
        <strain evidence="3">BazhouSP</strain>
    </source>
</reference>
<dbReference type="Gene3D" id="1.25.10.10">
    <property type="entry name" value="Leucine-rich Repeat Variant"/>
    <property type="match status" value="1"/>
</dbReference>
<gene>
    <name evidence="3" type="ORF">DdX_07235</name>
</gene>
<dbReference type="AlphaFoldDB" id="A0AAD4N783"/>
<evidence type="ECO:0000313" key="4">
    <source>
        <dbReference type="Proteomes" id="UP001201812"/>
    </source>
</evidence>
<evidence type="ECO:0000256" key="1">
    <source>
        <dbReference type="ARBA" id="ARBA00022473"/>
    </source>
</evidence>
<dbReference type="InterPro" id="IPR011989">
    <property type="entry name" value="ARM-like"/>
</dbReference>
<feature type="region of interest" description="Disordered" evidence="2">
    <location>
        <begin position="839"/>
        <end position="889"/>
    </location>
</feature>
<comment type="caution">
    <text evidence="3">The sequence shown here is derived from an EMBL/GenBank/DDBJ whole genome shotgun (WGS) entry which is preliminary data.</text>
</comment>
<accession>A0AAD4N783</accession>
<feature type="compositionally biased region" description="Low complexity" evidence="2">
    <location>
        <begin position="844"/>
        <end position="854"/>
    </location>
</feature>
<feature type="compositionally biased region" description="Low complexity" evidence="2">
    <location>
        <begin position="19"/>
        <end position="43"/>
    </location>
</feature>
<protein>
    <submittedName>
        <fullName evidence="3">Beta-catenin/armadillo-related protein 1</fullName>
    </submittedName>
</protein>
<dbReference type="SMART" id="SM00185">
    <property type="entry name" value="ARM"/>
    <property type="match status" value="5"/>
</dbReference>
<dbReference type="Proteomes" id="UP001201812">
    <property type="component" value="Unassembled WGS sequence"/>
</dbReference>
<proteinExistence type="predicted"/>
<evidence type="ECO:0000313" key="3">
    <source>
        <dbReference type="EMBL" id="KAI1716201.1"/>
    </source>
</evidence>
<evidence type="ECO:0000256" key="2">
    <source>
        <dbReference type="SAM" id="MobiDB-lite"/>
    </source>
</evidence>
<feature type="compositionally biased region" description="Basic and acidic residues" evidence="2">
    <location>
        <begin position="1"/>
        <end position="10"/>
    </location>
</feature>
<dbReference type="InterPro" id="IPR016024">
    <property type="entry name" value="ARM-type_fold"/>
</dbReference>
<dbReference type="InterPro" id="IPR013284">
    <property type="entry name" value="Beta-catenin"/>
</dbReference>
<sequence length="1039" mass="115733">MDHKDNHTDQMDNDMDCTPQASPSSACPMSSQSTSSSSAGASPEEPPRHINERNISNVQDDTHYRPCNIQTGSHYAYNRQCPNSNPNVPPAHNQYRPYYPPYQPGHHVNPPGTGGYPPGHPSHYGPRASPHSPVIRHMPPAYGTETSSHPHIGMGGMHGPPRLPGYSGNGPYIPQNVTPQKTLQPPKLTAVQKVQQWNQHGSQFDSGVQSMSHSSATSVMSSIHAASQISGVSSLPDDYNAGPELSEQQMARFQNIPATFHPADRDNVRRALPELIPLLRDTEEEVVCKALGIVQKIAKFDADNLYSPEPVIRERQVIDGLLHALKMHRNNKKISRLALSTLFNISSNRRHGLDLIVQTIEEKTPNCLDDLLHCISVHEYSCFKYSFLILHNLMTEPKISKQVIAHVRELRTLTQIVGWLGEKNEKLMAIIVDIIQHLVDKCSEQKTFFLSLNGPSRLIKILQSAQYENLLSRATKLLKYITNCDPKKVVDAGALEVLHIHLNHMSQRLVRDLLTCIRDLSDVPSQDRDTTPLLEKLLQLLGTNDLHVKQLCTQILFNLSANNRINKEFLVSRSVINAIFHVLFETESMLNALRSGQAQNLNGQLLEDIQDYSLGILRSVCSGHSLAMHAQCDVMLKRPGDVLLQKLIQKRIVLLRKTLRILSLTATNDANLCRFREIVKTHSKDTYGIFPYIHEIVQTFNIAASQFPMAPVVENVSMAELMQHCMSILASLCRDDFLLHRIFDSLKEFPTELQNGVKILLPQLALREEELVQRATVLIAELCRLPEATLVFSCDLVSMDILRSLARSNAPFGEKAALALGRIDTGGDLRPQMSMGGAFPHVESMPSSSMFSPSGQQILSPDSCPAYNPHSQTNYHDGQLGNPTDRRNMRPGESLAPLALHPLNYDLGHNATIRKEDVGLYPDQPYYPDKNGHSSQYQSHPQQYYHNPHDGPIKRGQCTPAEMTPISVNTDLAPQSQGDIGHYSLALPNSSGSQMGEMDLSEYGHFGETEAMADFEDYSFANVFCPPDLMEPSEASSNN</sequence>
<keyword evidence="4" id="KW-1185">Reference proteome</keyword>
<keyword evidence="1" id="KW-0217">Developmental protein</keyword>
<dbReference type="EMBL" id="JAKKPZ010000010">
    <property type="protein sequence ID" value="KAI1716201.1"/>
    <property type="molecule type" value="Genomic_DNA"/>
</dbReference>
<dbReference type="SUPFAM" id="SSF48371">
    <property type="entry name" value="ARM repeat"/>
    <property type="match status" value="1"/>
</dbReference>
<organism evidence="3 4">
    <name type="scientific">Ditylenchus destructor</name>
    <dbReference type="NCBI Taxonomy" id="166010"/>
    <lineage>
        <taxon>Eukaryota</taxon>
        <taxon>Metazoa</taxon>
        <taxon>Ecdysozoa</taxon>
        <taxon>Nematoda</taxon>
        <taxon>Chromadorea</taxon>
        <taxon>Rhabditida</taxon>
        <taxon>Tylenchina</taxon>
        <taxon>Tylenchomorpha</taxon>
        <taxon>Sphaerularioidea</taxon>
        <taxon>Anguinidae</taxon>
        <taxon>Anguininae</taxon>
        <taxon>Ditylenchus</taxon>
    </lineage>
</organism>
<dbReference type="InterPro" id="IPR000225">
    <property type="entry name" value="Armadillo"/>
</dbReference>